<feature type="domain" description="R13L1/DRL21-like LRR repeat region" evidence="10">
    <location>
        <begin position="688"/>
        <end position="811"/>
    </location>
</feature>
<dbReference type="Gene3D" id="1.10.10.10">
    <property type="entry name" value="Winged helix-like DNA-binding domain superfamily/Winged helix DNA-binding domain"/>
    <property type="match status" value="1"/>
</dbReference>
<dbReference type="InterPro" id="IPR041118">
    <property type="entry name" value="Rx_N"/>
</dbReference>
<organism evidence="11 13">
    <name type="scientific">Morella rubra</name>
    <name type="common">Chinese bayberry</name>
    <dbReference type="NCBI Taxonomy" id="262757"/>
    <lineage>
        <taxon>Eukaryota</taxon>
        <taxon>Viridiplantae</taxon>
        <taxon>Streptophyta</taxon>
        <taxon>Embryophyta</taxon>
        <taxon>Tracheophyta</taxon>
        <taxon>Spermatophyta</taxon>
        <taxon>Magnoliopsida</taxon>
        <taxon>eudicotyledons</taxon>
        <taxon>Gunneridae</taxon>
        <taxon>Pentapetalae</taxon>
        <taxon>rosids</taxon>
        <taxon>fabids</taxon>
        <taxon>Fagales</taxon>
        <taxon>Myricaceae</taxon>
        <taxon>Morella</taxon>
    </lineage>
</organism>
<keyword evidence="5" id="KW-0067">ATP-binding</keyword>
<name>A0A6A1WTB0_9ROSI</name>
<dbReference type="GO" id="GO:0043531">
    <property type="term" value="F:ADP binding"/>
    <property type="evidence" value="ECO:0007669"/>
    <property type="project" value="InterPro"/>
</dbReference>
<evidence type="ECO:0000256" key="5">
    <source>
        <dbReference type="ARBA" id="ARBA00022840"/>
    </source>
</evidence>
<dbReference type="Proteomes" id="UP000516437">
    <property type="component" value="Chromosome 1"/>
</dbReference>
<dbReference type="Pfam" id="PF25019">
    <property type="entry name" value="LRR_R13L1-DRL21"/>
    <property type="match status" value="1"/>
</dbReference>
<evidence type="ECO:0000259" key="8">
    <source>
        <dbReference type="Pfam" id="PF18052"/>
    </source>
</evidence>
<dbReference type="InterPro" id="IPR056789">
    <property type="entry name" value="LRR_R13L1-DRL21"/>
</dbReference>
<dbReference type="Pfam" id="PF23559">
    <property type="entry name" value="WHD_DRP"/>
    <property type="match status" value="1"/>
</dbReference>
<dbReference type="GO" id="GO:0006952">
    <property type="term" value="P:defense response"/>
    <property type="evidence" value="ECO:0007669"/>
    <property type="project" value="UniProtKB-KW"/>
</dbReference>
<keyword evidence="13" id="KW-1185">Reference proteome</keyword>
<dbReference type="Gene3D" id="1.10.8.430">
    <property type="entry name" value="Helical domain of apoptotic protease-activating factors"/>
    <property type="match status" value="1"/>
</dbReference>
<evidence type="ECO:0000256" key="4">
    <source>
        <dbReference type="ARBA" id="ARBA00022821"/>
    </source>
</evidence>
<dbReference type="GO" id="GO:0005524">
    <property type="term" value="F:ATP binding"/>
    <property type="evidence" value="ECO:0007669"/>
    <property type="project" value="UniProtKB-KW"/>
</dbReference>
<dbReference type="AlphaFoldDB" id="A0A6A1WTB0"/>
<dbReference type="PANTHER" id="PTHR36766">
    <property type="entry name" value="PLANT BROAD-SPECTRUM MILDEW RESISTANCE PROTEIN RPW8"/>
    <property type="match status" value="1"/>
</dbReference>
<evidence type="ECO:0000259" key="10">
    <source>
        <dbReference type="Pfam" id="PF25019"/>
    </source>
</evidence>
<dbReference type="Gene3D" id="3.80.10.10">
    <property type="entry name" value="Ribonuclease Inhibitor"/>
    <property type="match status" value="3"/>
</dbReference>
<reference evidence="11" key="1">
    <citation type="submission" date="2018-07" db="EMBL/GenBank/DDBJ databases">
        <authorList>
            <person name="Gao Z.-S."/>
            <person name="Jia H.-M."/>
            <person name="Jia H.-J."/>
            <person name="Cai Q.-L."/>
            <person name="Wang Y."/>
            <person name="Zhao H.-B."/>
        </authorList>
    </citation>
    <scope>NUCLEOTIDE SEQUENCE</scope>
    <source>
        <tissue evidence="11">Leaves</tissue>
    </source>
</reference>
<dbReference type="Pfam" id="PF18052">
    <property type="entry name" value="Rx_N"/>
    <property type="match status" value="1"/>
</dbReference>
<keyword evidence="1" id="KW-0433">Leucine-rich repeat</keyword>
<dbReference type="EMBL" id="RXIC02000019">
    <property type="protein sequence ID" value="KAB1227007.1"/>
    <property type="molecule type" value="Genomic_DNA"/>
</dbReference>
<feature type="domain" description="Disease resistance N-terminal" evidence="8">
    <location>
        <begin position="9"/>
        <end position="98"/>
    </location>
</feature>
<dbReference type="InterPro" id="IPR002182">
    <property type="entry name" value="NB-ARC"/>
</dbReference>
<dbReference type="FunFam" id="1.10.10.10:FF:000322">
    <property type="entry name" value="Probable disease resistance protein At1g63360"/>
    <property type="match status" value="1"/>
</dbReference>
<dbReference type="FunFam" id="3.40.50.300:FF:001091">
    <property type="entry name" value="Probable disease resistance protein At1g61300"/>
    <property type="match status" value="1"/>
</dbReference>
<comment type="caution">
    <text evidence="11">The sequence shown here is derived from an EMBL/GenBank/DDBJ whole genome shotgun (WGS) entry which is preliminary data.</text>
</comment>
<keyword evidence="2" id="KW-0677">Repeat</keyword>
<reference evidence="11" key="3">
    <citation type="submission" date="2019-09" db="EMBL/GenBank/DDBJ databases">
        <authorList>
            <person name="Gao Z."/>
        </authorList>
    </citation>
    <scope>NUCLEOTIDE SEQUENCE</scope>
    <source>
        <tissue evidence="11">Leaves</tissue>
    </source>
</reference>
<dbReference type="SUPFAM" id="SSF52540">
    <property type="entry name" value="P-loop containing nucleoside triphosphate hydrolases"/>
    <property type="match status" value="1"/>
</dbReference>
<feature type="domain" description="Disease resistance protein winged helix" evidence="9">
    <location>
        <begin position="430"/>
        <end position="497"/>
    </location>
</feature>
<gene>
    <name evidence="12" type="ORF">CJ030_MR1G014968</name>
    <name evidence="11" type="ORF">CJ030_MR1G014971</name>
</gene>
<proteinExistence type="predicted"/>
<evidence type="ECO:0000259" key="7">
    <source>
        <dbReference type="Pfam" id="PF00931"/>
    </source>
</evidence>
<evidence type="ECO:0000256" key="3">
    <source>
        <dbReference type="ARBA" id="ARBA00022741"/>
    </source>
</evidence>
<feature type="region of interest" description="Disordered" evidence="6">
    <location>
        <begin position="152"/>
        <end position="171"/>
    </location>
</feature>
<evidence type="ECO:0000256" key="6">
    <source>
        <dbReference type="SAM" id="MobiDB-lite"/>
    </source>
</evidence>
<dbReference type="InterPro" id="IPR042197">
    <property type="entry name" value="Apaf_helical"/>
</dbReference>
<dbReference type="EMBL" id="RXIC02000019">
    <property type="protein sequence ID" value="KAB1227010.1"/>
    <property type="molecule type" value="Genomic_DNA"/>
</dbReference>
<dbReference type="PRINTS" id="PR00364">
    <property type="entry name" value="DISEASERSIST"/>
</dbReference>
<dbReference type="InterPro" id="IPR032675">
    <property type="entry name" value="LRR_dom_sf"/>
</dbReference>
<dbReference type="Gene3D" id="3.40.50.300">
    <property type="entry name" value="P-loop containing nucleotide triphosphate hydrolases"/>
    <property type="match status" value="1"/>
</dbReference>
<dbReference type="GO" id="GO:0051707">
    <property type="term" value="P:response to other organism"/>
    <property type="evidence" value="ECO:0007669"/>
    <property type="project" value="UniProtKB-ARBA"/>
</dbReference>
<dbReference type="OrthoDB" id="1896560at2759"/>
<accession>A0A6A1WTB0</accession>
<evidence type="ECO:0000259" key="9">
    <source>
        <dbReference type="Pfam" id="PF23559"/>
    </source>
</evidence>
<sequence length="1192" mass="132914">MAEVGMALLSTVLQALFNKLASPDVADLIRGRKLTEGLLRKLKIAVLSVNAVLGDAEEKQLTKPFVKDWIDELKDALYDADDILDEIATEAIRSKLEAEFHTAAGKVRNSISNFLDRFVSEIEPKIKDVLSRVDDLAKQKDLMGLQEIAGRSQSKRLPTTPSIEESGTFGRNNDKNAIIDSLLSEDALSGDKKSVIAIVGMGGVGKTTLAQLVYRESRVREHFSLQMWFCISEEFVVSKVQKSIIETVTSSPCKTEDPTTIEEQLKGNLITKKFLIVLDDVWTEDPVHQEFLSKLLQYGVQGSKVVITTRNDSVARAMRASATHRLEQLSDDDCWLLFAKQAFGDDCSGSHEELEVIGRQIIKKCKGMPLAVKAIGALLWSKLDVDEWNKILKSDLWDLPINETNIQPALRLSYIYLPSHLKQCFAYCSIFPKDYILEKDRIVLLWMAEGFLQPSKFETMEEVGHRYLLDLVSRSLFQQSSDDKSLFGMHDLIHDLAKSVAGSFSFMLQLGDKTHEIGKMTRHLSISGASLEASGKFDEALYKVKQLRTFLALDSSSWRSKVFGKNLLHKVLPMLRCLRVLSLPHNQDITYLPNSIGKLKHLRYLDLSFTTIKRLPKSTCKLINLQTLKLSGCKHLVALPKHMWKLTSLRHIDIAETGIKKMPEQLGSLKSLHTLTKFVVGKRSGSSIRELGKLKNLQGTLSISKLQNVVPPKDALNAGLKDQKYLEKLALEWDAKTPRSESEQIVLESLRPHTSLKSLTIKGYGGGIFPDWVGHHSSSSIASLHLQMCRNVCSLPPFGQLCSLKELSIVGLDGVVTVGREFCGNSSTNSSSIQPFKGLKVLRFEQMSGWEEWLSSGSAENEGGAFPDLKELCIKDCPKLIGGLPIHIPSLAKLEIDSCPKLVASLLRSQLGAMQEDGRIMLEELPTGRRKLEVRSVNEMASLEGIMDSSVNHLQELEIDSCCSLMSLPWGDLLSALKSMEIWWCDEFVSFPEGGLRAPNLTSLVVFHCSSLTSLPDKMHLLLPSLSTLLIASCEQMESFPEGGLPSNLNSLSIWNCDKLCANRTGWGLQNLSSLTTFSICGVPNGVKSFPEAGLLPTGLIDLRIYKFRDLKFLDKNGFQHLTSLEKLYLSKCKKLKHMPKVGLPASLSLLAIGDCPLLKRQWKRKRGKEWLKTAHVPNIRIDGKWIQKLSV</sequence>
<evidence type="ECO:0000313" key="13">
    <source>
        <dbReference type="Proteomes" id="UP000516437"/>
    </source>
</evidence>
<dbReference type="Gene3D" id="1.20.5.4130">
    <property type="match status" value="1"/>
</dbReference>
<dbReference type="InterPro" id="IPR036388">
    <property type="entry name" value="WH-like_DNA-bd_sf"/>
</dbReference>
<dbReference type="PANTHER" id="PTHR36766:SF40">
    <property type="entry name" value="DISEASE RESISTANCE PROTEIN RGA3"/>
    <property type="match status" value="1"/>
</dbReference>
<dbReference type="InterPro" id="IPR058922">
    <property type="entry name" value="WHD_DRP"/>
</dbReference>
<protein>
    <submittedName>
        <fullName evidence="11">Putative disease resistance RPP13-like protein 1</fullName>
    </submittedName>
</protein>
<evidence type="ECO:0000313" key="12">
    <source>
        <dbReference type="EMBL" id="KAB1227010.1"/>
    </source>
</evidence>
<feature type="domain" description="NB-ARC" evidence="7">
    <location>
        <begin position="173"/>
        <end position="344"/>
    </location>
</feature>
<keyword evidence="4" id="KW-0611">Plant defense</keyword>
<dbReference type="SUPFAM" id="SSF52058">
    <property type="entry name" value="L domain-like"/>
    <property type="match status" value="2"/>
</dbReference>
<evidence type="ECO:0000256" key="1">
    <source>
        <dbReference type="ARBA" id="ARBA00022614"/>
    </source>
</evidence>
<dbReference type="InterPro" id="IPR027417">
    <property type="entry name" value="P-loop_NTPase"/>
</dbReference>
<evidence type="ECO:0000256" key="2">
    <source>
        <dbReference type="ARBA" id="ARBA00022737"/>
    </source>
</evidence>
<reference evidence="11 13" key="2">
    <citation type="journal article" date="2019" name="Plant Biotechnol. J.">
        <title>The red bayberry genome and genetic basis of sex determination.</title>
        <authorList>
            <person name="Jia H.M."/>
            <person name="Jia H.J."/>
            <person name="Cai Q.L."/>
            <person name="Wang Y."/>
            <person name="Zhao H.B."/>
            <person name="Yang W.F."/>
            <person name="Wang G.Y."/>
            <person name="Li Y.H."/>
            <person name="Zhan D.L."/>
            <person name="Shen Y.T."/>
            <person name="Niu Q.F."/>
            <person name="Chang L."/>
            <person name="Qiu J."/>
            <person name="Zhao L."/>
            <person name="Xie H.B."/>
            <person name="Fu W.Y."/>
            <person name="Jin J."/>
            <person name="Li X.W."/>
            <person name="Jiao Y."/>
            <person name="Zhou C.C."/>
            <person name="Tu T."/>
            <person name="Chai C.Y."/>
            <person name="Gao J.L."/>
            <person name="Fan L.J."/>
            <person name="van de Weg E."/>
            <person name="Wang J.Y."/>
            <person name="Gao Z.S."/>
        </authorList>
    </citation>
    <scope>NUCLEOTIDE SEQUENCE [LARGE SCALE GENOMIC DNA]</scope>
    <source>
        <tissue evidence="11">Leaves</tissue>
    </source>
</reference>
<evidence type="ECO:0000313" key="11">
    <source>
        <dbReference type="EMBL" id="KAB1227007.1"/>
    </source>
</evidence>
<keyword evidence="3" id="KW-0547">Nucleotide-binding</keyword>
<dbReference type="Pfam" id="PF00931">
    <property type="entry name" value="NB-ARC"/>
    <property type="match status" value="1"/>
</dbReference>